<evidence type="ECO:0000313" key="7">
    <source>
        <dbReference type="EMBL" id="KAB3539671.1"/>
    </source>
</evidence>
<comment type="similarity">
    <text evidence="6">Belongs to the CsrA/RsmA family.</text>
</comment>
<keyword evidence="3 6" id="KW-1005">Bacterial flagellum biogenesis</keyword>
<evidence type="ECO:0000256" key="1">
    <source>
        <dbReference type="ARBA" id="ARBA00022490"/>
    </source>
</evidence>
<evidence type="ECO:0000313" key="8">
    <source>
        <dbReference type="Proteomes" id="UP000432715"/>
    </source>
</evidence>
<comment type="caution">
    <text evidence="7">The sequence shown here is derived from an EMBL/GenBank/DDBJ whole genome shotgun (WGS) entry which is preliminary data.</text>
</comment>
<dbReference type="EMBL" id="WBZC01000002">
    <property type="protein sequence ID" value="KAB3539671.1"/>
    <property type="molecule type" value="Genomic_DNA"/>
</dbReference>
<dbReference type="RefSeq" id="WP_151859631.1">
    <property type="nucleotide sequence ID" value="NZ_WBZC01000002.1"/>
</dbReference>
<dbReference type="Gene3D" id="2.60.40.4380">
    <property type="entry name" value="Translational regulator CsrA"/>
    <property type="match status" value="1"/>
</dbReference>
<dbReference type="GO" id="GO:0006402">
    <property type="term" value="P:mRNA catabolic process"/>
    <property type="evidence" value="ECO:0007669"/>
    <property type="project" value="InterPro"/>
</dbReference>
<keyword evidence="1 6" id="KW-0963">Cytoplasm</keyword>
<dbReference type="GO" id="GO:0006109">
    <property type="term" value="P:regulation of carbohydrate metabolic process"/>
    <property type="evidence" value="ECO:0007669"/>
    <property type="project" value="InterPro"/>
</dbReference>
<dbReference type="InterPro" id="IPR036107">
    <property type="entry name" value="CsrA_sf"/>
</dbReference>
<dbReference type="AlphaFoldDB" id="A0A6I0F9M7"/>
<dbReference type="InterPro" id="IPR003751">
    <property type="entry name" value="CsrA"/>
</dbReference>
<evidence type="ECO:0000256" key="3">
    <source>
        <dbReference type="ARBA" id="ARBA00022795"/>
    </source>
</evidence>
<dbReference type="SUPFAM" id="SSF117130">
    <property type="entry name" value="CsrA-like"/>
    <property type="match status" value="1"/>
</dbReference>
<dbReference type="GO" id="GO:0045947">
    <property type="term" value="P:negative regulation of translational initiation"/>
    <property type="evidence" value="ECO:0007669"/>
    <property type="project" value="UniProtKB-UniRule"/>
</dbReference>
<dbReference type="NCBIfam" id="TIGR00202">
    <property type="entry name" value="csrA"/>
    <property type="match status" value="1"/>
</dbReference>
<dbReference type="PANTHER" id="PTHR34984">
    <property type="entry name" value="CARBON STORAGE REGULATOR"/>
    <property type="match status" value="1"/>
</dbReference>
<sequence length="74" mass="8538">MLVLTRKVDESIILGKNIEVKVLGIDEGKIKIGISAPKDVEIYRKEIYLEIQEENKEASTHKQNIDQLKDLFKK</sequence>
<dbReference type="Pfam" id="PF02599">
    <property type="entry name" value="CsrA"/>
    <property type="match status" value="1"/>
</dbReference>
<comment type="subcellular location">
    <subcellularLocation>
        <location evidence="6">Cytoplasm</location>
    </subcellularLocation>
</comment>
<proteinExistence type="inferred from homology"/>
<keyword evidence="2 6" id="KW-0678">Repressor</keyword>
<comment type="subunit">
    <text evidence="6">Homodimer; the beta-strands of each monomer intercalate to form a hydrophobic core, while the alpha-helices form wings that extend away from the core.</text>
</comment>
<keyword evidence="5 6" id="KW-0694">RNA-binding</keyword>
<dbReference type="GO" id="GO:0044781">
    <property type="term" value="P:bacterial-type flagellum organization"/>
    <property type="evidence" value="ECO:0007669"/>
    <property type="project" value="UniProtKB-KW"/>
</dbReference>
<dbReference type="FunFam" id="2.60.40.4380:FF:000002">
    <property type="entry name" value="Translational regulator CsrA"/>
    <property type="match status" value="1"/>
</dbReference>
<evidence type="ECO:0000256" key="2">
    <source>
        <dbReference type="ARBA" id="ARBA00022491"/>
    </source>
</evidence>
<keyword evidence="4 6" id="KW-0810">Translation regulation</keyword>
<dbReference type="NCBIfam" id="NF002469">
    <property type="entry name" value="PRK01712.1"/>
    <property type="match status" value="1"/>
</dbReference>
<dbReference type="HAMAP" id="MF_00167">
    <property type="entry name" value="CsrA"/>
    <property type="match status" value="1"/>
</dbReference>
<accession>A0A6I0F9M7</accession>
<dbReference type="Proteomes" id="UP000432715">
    <property type="component" value="Unassembled WGS sequence"/>
</dbReference>
<dbReference type="OrthoDB" id="9809061at2"/>
<keyword evidence="8" id="KW-1185">Reference proteome</keyword>
<name>A0A6I0F9M7_9FIRM</name>
<dbReference type="GO" id="GO:0048027">
    <property type="term" value="F:mRNA 5'-UTR binding"/>
    <property type="evidence" value="ECO:0007669"/>
    <property type="project" value="UniProtKB-UniRule"/>
</dbReference>
<evidence type="ECO:0000256" key="5">
    <source>
        <dbReference type="ARBA" id="ARBA00022884"/>
    </source>
</evidence>
<comment type="function">
    <text evidence="6">A translational regulator that binds mRNA to regulate translation initiation and/or mRNA stability. Usually binds in the 5'-UTR at or near the Shine-Dalgarno sequence preventing ribosome-binding, thus repressing translation. Its main target seems to be the major flagellin gene, while its function is anatagonized by FliW.</text>
</comment>
<dbReference type="GO" id="GO:1902208">
    <property type="term" value="P:regulation of bacterial-type flagellum assembly"/>
    <property type="evidence" value="ECO:0007669"/>
    <property type="project" value="UniProtKB-UniRule"/>
</dbReference>
<evidence type="ECO:0000256" key="4">
    <source>
        <dbReference type="ARBA" id="ARBA00022845"/>
    </source>
</evidence>
<dbReference type="GO" id="GO:0005829">
    <property type="term" value="C:cytosol"/>
    <property type="evidence" value="ECO:0007669"/>
    <property type="project" value="TreeGrafter"/>
</dbReference>
<gene>
    <name evidence="6 7" type="primary">csrA</name>
    <name evidence="7" type="ORF">F8154_00525</name>
</gene>
<reference evidence="7 8" key="1">
    <citation type="submission" date="2019-10" db="EMBL/GenBank/DDBJ databases">
        <title>Alkaliphilus serpentinus sp. nov. and Alkaliphilus pronyensis sp. nov., two novel anaerobic alkaliphilic species isolated from the serpentinized-hosted hydrothermal field of the Prony Bay (New Caledonia).</title>
        <authorList>
            <person name="Postec A."/>
        </authorList>
    </citation>
    <scope>NUCLEOTIDE SEQUENCE [LARGE SCALE GENOMIC DNA]</scope>
    <source>
        <strain evidence="7 8">LacV</strain>
    </source>
</reference>
<protein>
    <recommendedName>
        <fullName evidence="6">Translational regulator CsrA</fullName>
    </recommendedName>
</protein>
<evidence type="ECO:0000256" key="6">
    <source>
        <dbReference type="HAMAP-Rule" id="MF_00167"/>
    </source>
</evidence>
<organism evidence="7 8">
    <name type="scientific">Alkaliphilus pronyensis</name>
    <dbReference type="NCBI Taxonomy" id="1482732"/>
    <lineage>
        <taxon>Bacteria</taxon>
        <taxon>Bacillati</taxon>
        <taxon>Bacillota</taxon>
        <taxon>Clostridia</taxon>
        <taxon>Peptostreptococcales</taxon>
        <taxon>Natronincolaceae</taxon>
        <taxon>Alkaliphilus</taxon>
    </lineage>
</organism>
<dbReference type="PANTHER" id="PTHR34984:SF1">
    <property type="entry name" value="CARBON STORAGE REGULATOR"/>
    <property type="match status" value="1"/>
</dbReference>